<dbReference type="FunFam" id="3.30.565.10:FF:000010">
    <property type="entry name" value="Sensor histidine kinase RcsC"/>
    <property type="match status" value="1"/>
</dbReference>
<comment type="subunit">
    <text evidence="14">At low DSF concentrations, interacts with RpfF.</text>
</comment>
<keyword evidence="11" id="KW-1133">Transmembrane helix</keyword>
<keyword evidence="4" id="KW-1003">Cell membrane</keyword>
<evidence type="ECO:0000256" key="13">
    <source>
        <dbReference type="ARBA" id="ARBA00023136"/>
    </source>
</evidence>
<comment type="caution">
    <text evidence="22">The sequence shown here is derived from an EMBL/GenBank/DDBJ whole genome shotgun (WGS) entry which is preliminary data.</text>
</comment>
<dbReference type="PANTHER" id="PTHR45339:SF1">
    <property type="entry name" value="HYBRID SIGNAL TRANSDUCTION HISTIDINE KINASE J"/>
    <property type="match status" value="1"/>
</dbReference>
<keyword evidence="6" id="KW-0808">Transferase</keyword>
<feature type="modified residue" description="Phosphohistidine" evidence="16">
    <location>
        <position position="1061"/>
    </location>
</feature>
<dbReference type="GO" id="GO:0006355">
    <property type="term" value="P:regulation of DNA-templated transcription"/>
    <property type="evidence" value="ECO:0007669"/>
    <property type="project" value="InterPro"/>
</dbReference>
<evidence type="ECO:0000256" key="9">
    <source>
        <dbReference type="ARBA" id="ARBA00022777"/>
    </source>
</evidence>
<accession>A0A917C7F3</accession>
<keyword evidence="7" id="KW-0812">Transmembrane</keyword>
<dbReference type="EC" id="2.7.13.3" evidence="3"/>
<dbReference type="EMBL" id="BMCT01000005">
    <property type="protein sequence ID" value="GGF74485.1"/>
    <property type="molecule type" value="Genomic_DNA"/>
</dbReference>
<feature type="domain" description="HPt" evidence="21">
    <location>
        <begin position="1022"/>
        <end position="1121"/>
    </location>
</feature>
<dbReference type="SMART" id="SM00091">
    <property type="entry name" value="PAS"/>
    <property type="match status" value="1"/>
</dbReference>
<dbReference type="PRINTS" id="PR00344">
    <property type="entry name" value="BCTRLSENSOR"/>
</dbReference>
<dbReference type="InterPro" id="IPR005467">
    <property type="entry name" value="His_kinase_dom"/>
</dbReference>
<comment type="subcellular location">
    <subcellularLocation>
        <location evidence="2">Cell membrane</location>
        <topology evidence="2">Multi-pass membrane protein</topology>
    </subcellularLocation>
</comment>
<feature type="domain" description="Response regulatory" evidence="19">
    <location>
        <begin position="862"/>
        <end position="980"/>
    </location>
</feature>
<keyword evidence="9" id="KW-0418">Kinase</keyword>
<evidence type="ECO:0000256" key="6">
    <source>
        <dbReference type="ARBA" id="ARBA00022679"/>
    </source>
</evidence>
<dbReference type="PROSITE" id="PS50110">
    <property type="entry name" value="RESPONSE_REGULATORY"/>
    <property type="match status" value="2"/>
</dbReference>
<dbReference type="InterPro" id="IPR003661">
    <property type="entry name" value="HisK_dim/P_dom"/>
</dbReference>
<dbReference type="SUPFAM" id="SSF47384">
    <property type="entry name" value="Homodimeric domain of signal transducing histidine kinase"/>
    <property type="match status" value="1"/>
</dbReference>
<dbReference type="Proteomes" id="UP000606044">
    <property type="component" value="Unassembled WGS sequence"/>
</dbReference>
<evidence type="ECO:0000256" key="17">
    <source>
        <dbReference type="PROSITE-ProRule" id="PRU00169"/>
    </source>
</evidence>
<gene>
    <name evidence="22" type="ORF">GCM10007301_37920</name>
</gene>
<evidence type="ECO:0000313" key="22">
    <source>
        <dbReference type="EMBL" id="GGF74485.1"/>
    </source>
</evidence>
<dbReference type="PANTHER" id="PTHR45339">
    <property type="entry name" value="HYBRID SIGNAL TRANSDUCTION HISTIDINE KINASE J"/>
    <property type="match status" value="1"/>
</dbReference>
<keyword evidence="23" id="KW-1185">Reference proteome</keyword>
<dbReference type="InterPro" id="IPR035965">
    <property type="entry name" value="PAS-like_dom_sf"/>
</dbReference>
<keyword evidence="5 17" id="KW-0597">Phosphoprotein</keyword>
<dbReference type="InterPro" id="IPR036641">
    <property type="entry name" value="HPT_dom_sf"/>
</dbReference>
<feature type="modified residue" description="4-aspartylphosphate" evidence="17">
    <location>
        <position position="774"/>
    </location>
</feature>
<dbReference type="SMART" id="SM00073">
    <property type="entry name" value="HPT"/>
    <property type="match status" value="1"/>
</dbReference>
<dbReference type="Pfam" id="PF00989">
    <property type="entry name" value="PAS"/>
    <property type="match status" value="1"/>
</dbReference>
<dbReference type="SUPFAM" id="SSF55785">
    <property type="entry name" value="PYP-like sensor domain (PAS domain)"/>
    <property type="match status" value="1"/>
</dbReference>
<dbReference type="CDD" id="cd16922">
    <property type="entry name" value="HATPase_EvgS-ArcB-TorS-like"/>
    <property type="match status" value="1"/>
</dbReference>
<dbReference type="InterPro" id="IPR004358">
    <property type="entry name" value="Sig_transdc_His_kin-like_C"/>
</dbReference>
<keyword evidence="13" id="KW-0472">Membrane</keyword>
<dbReference type="PROSITE" id="PS50894">
    <property type="entry name" value="HPT"/>
    <property type="match status" value="1"/>
</dbReference>
<dbReference type="SMART" id="SM00388">
    <property type="entry name" value="HisKA"/>
    <property type="match status" value="1"/>
</dbReference>
<dbReference type="Pfam" id="PF02518">
    <property type="entry name" value="HATPase_c"/>
    <property type="match status" value="1"/>
</dbReference>
<evidence type="ECO:0000256" key="3">
    <source>
        <dbReference type="ARBA" id="ARBA00012438"/>
    </source>
</evidence>
<protein>
    <recommendedName>
        <fullName evidence="15">Sensory/regulatory protein RpfC</fullName>
        <ecNumber evidence="3">2.7.13.3</ecNumber>
    </recommendedName>
</protein>
<dbReference type="Gene3D" id="1.10.287.130">
    <property type="match status" value="1"/>
</dbReference>
<evidence type="ECO:0000259" key="21">
    <source>
        <dbReference type="PROSITE" id="PS50894"/>
    </source>
</evidence>
<dbReference type="SMART" id="SM00387">
    <property type="entry name" value="HATPase_c"/>
    <property type="match status" value="1"/>
</dbReference>
<dbReference type="Gene3D" id="3.40.50.2300">
    <property type="match status" value="2"/>
</dbReference>
<dbReference type="AlphaFoldDB" id="A0A917C7F3"/>
<evidence type="ECO:0000256" key="11">
    <source>
        <dbReference type="ARBA" id="ARBA00022989"/>
    </source>
</evidence>
<comment type="catalytic activity">
    <reaction evidence="1">
        <text>ATP + protein L-histidine = ADP + protein N-phospho-L-histidine.</text>
        <dbReference type="EC" id="2.7.13.3"/>
    </reaction>
</comment>
<feature type="modified residue" description="4-aspartylphosphate" evidence="17">
    <location>
        <position position="913"/>
    </location>
</feature>
<dbReference type="GO" id="GO:0005524">
    <property type="term" value="F:ATP binding"/>
    <property type="evidence" value="ECO:0007669"/>
    <property type="project" value="UniProtKB-KW"/>
</dbReference>
<dbReference type="SUPFAM" id="SSF52172">
    <property type="entry name" value="CheY-like"/>
    <property type="match status" value="2"/>
</dbReference>
<keyword evidence="12" id="KW-0902">Two-component regulatory system</keyword>
<dbReference type="InterPro" id="IPR013767">
    <property type="entry name" value="PAS_fold"/>
</dbReference>
<dbReference type="Pfam" id="PF00512">
    <property type="entry name" value="HisKA"/>
    <property type="match status" value="1"/>
</dbReference>
<dbReference type="Pfam" id="PF00072">
    <property type="entry name" value="Response_reg"/>
    <property type="match status" value="2"/>
</dbReference>
<dbReference type="InterPro" id="IPR036890">
    <property type="entry name" value="HATPase_C_sf"/>
</dbReference>
<dbReference type="PROSITE" id="PS50112">
    <property type="entry name" value="PAS"/>
    <property type="match status" value="1"/>
</dbReference>
<dbReference type="Gene3D" id="3.40.190.10">
    <property type="entry name" value="Periplasmic binding protein-like II"/>
    <property type="match status" value="2"/>
</dbReference>
<organism evidence="22 23">
    <name type="scientific">Azorhizobium oxalatiphilum</name>
    <dbReference type="NCBI Taxonomy" id="980631"/>
    <lineage>
        <taxon>Bacteria</taxon>
        <taxon>Pseudomonadati</taxon>
        <taxon>Pseudomonadota</taxon>
        <taxon>Alphaproteobacteria</taxon>
        <taxon>Hyphomicrobiales</taxon>
        <taxon>Xanthobacteraceae</taxon>
        <taxon>Azorhizobium</taxon>
    </lineage>
</organism>
<dbReference type="Gene3D" id="3.30.565.10">
    <property type="entry name" value="Histidine kinase-like ATPase, C-terminal domain"/>
    <property type="match status" value="1"/>
</dbReference>
<feature type="domain" description="Response regulatory" evidence="19">
    <location>
        <begin position="721"/>
        <end position="839"/>
    </location>
</feature>
<evidence type="ECO:0000256" key="10">
    <source>
        <dbReference type="ARBA" id="ARBA00022840"/>
    </source>
</evidence>
<reference evidence="22" key="1">
    <citation type="journal article" date="2014" name="Int. J. Syst. Evol. Microbiol.">
        <title>Complete genome sequence of Corynebacterium casei LMG S-19264T (=DSM 44701T), isolated from a smear-ripened cheese.</title>
        <authorList>
            <consortium name="US DOE Joint Genome Institute (JGI-PGF)"/>
            <person name="Walter F."/>
            <person name="Albersmeier A."/>
            <person name="Kalinowski J."/>
            <person name="Ruckert C."/>
        </authorList>
    </citation>
    <scope>NUCLEOTIDE SEQUENCE</scope>
    <source>
        <strain evidence="22">CCM 7897</strain>
    </source>
</reference>
<dbReference type="SMART" id="SM00448">
    <property type="entry name" value="REC"/>
    <property type="match status" value="2"/>
</dbReference>
<evidence type="ECO:0000256" key="16">
    <source>
        <dbReference type="PROSITE-ProRule" id="PRU00110"/>
    </source>
</evidence>
<evidence type="ECO:0000256" key="4">
    <source>
        <dbReference type="ARBA" id="ARBA00022475"/>
    </source>
</evidence>
<dbReference type="GO" id="GO:0005886">
    <property type="term" value="C:plasma membrane"/>
    <property type="evidence" value="ECO:0007669"/>
    <property type="project" value="UniProtKB-SubCell"/>
</dbReference>
<evidence type="ECO:0000313" key="23">
    <source>
        <dbReference type="Proteomes" id="UP000606044"/>
    </source>
</evidence>
<feature type="domain" description="Histidine kinase" evidence="18">
    <location>
        <begin position="482"/>
        <end position="703"/>
    </location>
</feature>
<dbReference type="CDD" id="cd00130">
    <property type="entry name" value="PAS"/>
    <property type="match status" value="1"/>
</dbReference>
<evidence type="ECO:0000256" key="2">
    <source>
        <dbReference type="ARBA" id="ARBA00004651"/>
    </source>
</evidence>
<dbReference type="InterPro" id="IPR001789">
    <property type="entry name" value="Sig_transdc_resp-reg_receiver"/>
</dbReference>
<feature type="domain" description="PAS" evidence="20">
    <location>
        <begin position="334"/>
        <end position="386"/>
    </location>
</feature>
<reference evidence="22" key="2">
    <citation type="submission" date="2020-09" db="EMBL/GenBank/DDBJ databases">
        <authorList>
            <person name="Sun Q."/>
            <person name="Sedlacek I."/>
        </authorList>
    </citation>
    <scope>NUCLEOTIDE SEQUENCE</scope>
    <source>
        <strain evidence="22">CCM 7897</strain>
    </source>
</reference>
<dbReference type="Gene3D" id="3.30.450.20">
    <property type="entry name" value="PAS domain"/>
    <property type="match status" value="1"/>
</dbReference>
<dbReference type="InterPro" id="IPR011006">
    <property type="entry name" value="CheY-like_superfamily"/>
</dbReference>
<evidence type="ECO:0000256" key="5">
    <source>
        <dbReference type="ARBA" id="ARBA00022553"/>
    </source>
</evidence>
<proteinExistence type="predicted"/>
<evidence type="ECO:0000259" key="18">
    <source>
        <dbReference type="PROSITE" id="PS50109"/>
    </source>
</evidence>
<dbReference type="CDD" id="cd17546">
    <property type="entry name" value="REC_hyHK_CKI1_RcsC-like"/>
    <property type="match status" value="2"/>
</dbReference>
<evidence type="ECO:0000256" key="7">
    <source>
        <dbReference type="ARBA" id="ARBA00022692"/>
    </source>
</evidence>
<evidence type="ECO:0000256" key="8">
    <source>
        <dbReference type="ARBA" id="ARBA00022741"/>
    </source>
</evidence>
<dbReference type="FunFam" id="1.10.287.130:FF:000002">
    <property type="entry name" value="Two-component osmosensing histidine kinase"/>
    <property type="match status" value="1"/>
</dbReference>
<sequence length="1208" mass="130645">MNRLLMLLAVAGTAALGTVPAVGRELSQILDSGVLRVCVAGSSADFYQANAEAFARFLGVQAEVKRLGSFDEQFLNASGVIVRDQTYESQLLADGSCDLFPNDLHIVDWRASKMRLVPYYNVRNVVVANPAQRAEIKSEADLAGRVAAVQQGTAYEAWLVAANQDEFRSRPVIIRNAPTLEAIRMTARQEADFTILGSEGALRWVREDVQHLAILFPVSDPVKVGWGISSSAPLLAQLLETFFQKSNQLDSELDRNWNSYYHVSLVEYGLFEASFKEEGIDLPSILRWAVPLGLGALLVLVAALLANRRLKREIGERKAAEEAAQLASEQLRRTEVWYRSIIQSAPDGMVVIDGTGTIMLANPKVEAMFGYGEGELIGRAIETLVPISIRGRHVGLRDGFAAHGSTRAMGTLGQHLHGLRRDGSEFPVEVGLSRLPMLAGRGVCVCASVRDVTDRKNVEADILRAKEIAEVATRAKSDFLANMSHEIRTPMNAIIGLSHLALKTDLAPKQRDYVSKIHNAGTSLLGIINDILDFSKVEAGKLEMEQIRFRLDEMLDNVSALVAQKAHDKGLELLFDTAADVPQGLIGDPLRLSQILVNLVSNAVKFTERGQISVSVRCPERAGEKALLRVVVRDSGIGMTPEQTGRLFQAFSQADGSTTRKYGGTGLGLAITKRLVEMMGGSIQVESAPGDGSTFSFSAWLGLDEQPVRRKPIPEVLNGMRALIVDDNKSAREILSELLRGLGLAVSAAASGEQALAALDDADADHPYGVVFLDWRMPGMDGLETARRISQRETSPLMVMVTAYGLEDVRADAETVGLSAFLVKPVSQSSLLDTLVKLFAPQDHQSPGDAADTATPRLDRTRLLVAEDNEVNQQIAGELLRGAGASVVLASNGREAIDMLKARPDAYDLVLMDVQMPEIDGIEATRLIRADPQLSAIPVIAMTAHAMPEERRRCIEAGMVDHITKPLEAHVVFQTLLRWLPKPSLERQVALVEPVPERVDNEALPEFDGLDAVSALRRVGGNRKLYLSLLRQFVDKEVDAAGRIADALNTQGIADAERIAHTVKGVAANIGLGQLSTLAAELEAALKARAGISGALSAFESELARSMASLGEALAELQNATSVVGNGDEASRADSASYVIELAGLLAAGKGKAVDHLQKVSERIRPVFAGSDYAALEKAVNSYDFDTALVILRQAASRHDIPLQEEHA</sequence>
<dbReference type="Pfam" id="PF01627">
    <property type="entry name" value="Hpt"/>
    <property type="match status" value="1"/>
</dbReference>
<evidence type="ECO:0000259" key="20">
    <source>
        <dbReference type="PROSITE" id="PS50112"/>
    </source>
</evidence>
<dbReference type="GO" id="GO:0000155">
    <property type="term" value="F:phosphorelay sensor kinase activity"/>
    <property type="evidence" value="ECO:0007669"/>
    <property type="project" value="InterPro"/>
</dbReference>
<keyword evidence="8" id="KW-0547">Nucleotide-binding</keyword>
<dbReference type="Gene3D" id="1.20.120.160">
    <property type="entry name" value="HPT domain"/>
    <property type="match status" value="1"/>
</dbReference>
<dbReference type="InterPro" id="IPR000014">
    <property type="entry name" value="PAS"/>
</dbReference>
<dbReference type="InterPro" id="IPR008207">
    <property type="entry name" value="Sig_transdc_His_kin_Hpt_dom"/>
</dbReference>
<dbReference type="PROSITE" id="PS50109">
    <property type="entry name" value="HIS_KIN"/>
    <property type="match status" value="1"/>
</dbReference>
<evidence type="ECO:0000259" key="19">
    <source>
        <dbReference type="PROSITE" id="PS50110"/>
    </source>
</evidence>
<dbReference type="SUPFAM" id="SSF47226">
    <property type="entry name" value="Histidine-containing phosphotransfer domain, HPT domain"/>
    <property type="match status" value="1"/>
</dbReference>
<keyword evidence="10" id="KW-0067">ATP-binding</keyword>
<dbReference type="SUPFAM" id="SSF55874">
    <property type="entry name" value="ATPase domain of HSP90 chaperone/DNA topoisomerase II/histidine kinase"/>
    <property type="match status" value="1"/>
</dbReference>
<dbReference type="CDD" id="cd00082">
    <property type="entry name" value="HisKA"/>
    <property type="match status" value="1"/>
</dbReference>
<name>A0A917C7F3_9HYPH</name>
<dbReference type="SUPFAM" id="SSF53850">
    <property type="entry name" value="Periplasmic binding protein-like II"/>
    <property type="match status" value="1"/>
</dbReference>
<evidence type="ECO:0000256" key="12">
    <source>
        <dbReference type="ARBA" id="ARBA00023012"/>
    </source>
</evidence>
<dbReference type="InterPro" id="IPR003594">
    <property type="entry name" value="HATPase_dom"/>
</dbReference>
<dbReference type="InterPro" id="IPR036097">
    <property type="entry name" value="HisK_dim/P_sf"/>
</dbReference>
<evidence type="ECO:0000256" key="15">
    <source>
        <dbReference type="ARBA" id="ARBA00068150"/>
    </source>
</evidence>
<evidence type="ECO:0000256" key="14">
    <source>
        <dbReference type="ARBA" id="ARBA00064003"/>
    </source>
</evidence>
<evidence type="ECO:0000256" key="1">
    <source>
        <dbReference type="ARBA" id="ARBA00000085"/>
    </source>
</evidence>
<dbReference type="NCBIfam" id="TIGR00229">
    <property type="entry name" value="sensory_box"/>
    <property type="match status" value="1"/>
</dbReference>